<feature type="compositionally biased region" description="Pro residues" evidence="1">
    <location>
        <begin position="1"/>
        <end position="23"/>
    </location>
</feature>
<accession>A0ABW3YDL6</accession>
<gene>
    <name evidence="2" type="ORF">ACFQ4H_13790</name>
</gene>
<evidence type="ECO:0000313" key="3">
    <source>
        <dbReference type="Proteomes" id="UP001597260"/>
    </source>
</evidence>
<keyword evidence="3" id="KW-1185">Reference proteome</keyword>
<sequence length="76" mass="7396">MTPAPDPVPTPAPAPAPAPAPPKKPGDGSGPLTSRLTTGRLVPVALVDTLLLGAGAIWLASRGSDPAQGDDPRAGA</sequence>
<proteinExistence type="predicted"/>
<feature type="region of interest" description="Disordered" evidence="1">
    <location>
        <begin position="1"/>
        <end position="36"/>
    </location>
</feature>
<comment type="caution">
    <text evidence="2">The sequence shown here is derived from an EMBL/GenBank/DDBJ whole genome shotgun (WGS) entry which is preliminary data.</text>
</comment>
<dbReference type="EMBL" id="JBHTMP010000018">
    <property type="protein sequence ID" value="MFD1322165.1"/>
    <property type="molecule type" value="Genomic_DNA"/>
</dbReference>
<protein>
    <submittedName>
        <fullName evidence="2">Uncharacterized protein</fullName>
    </submittedName>
</protein>
<evidence type="ECO:0000313" key="2">
    <source>
        <dbReference type="EMBL" id="MFD1322165.1"/>
    </source>
</evidence>
<reference evidence="3" key="1">
    <citation type="journal article" date="2019" name="Int. J. Syst. Evol. Microbiol.">
        <title>The Global Catalogue of Microorganisms (GCM) 10K type strain sequencing project: providing services to taxonomists for standard genome sequencing and annotation.</title>
        <authorList>
            <consortium name="The Broad Institute Genomics Platform"/>
            <consortium name="The Broad Institute Genome Sequencing Center for Infectious Disease"/>
            <person name="Wu L."/>
            <person name="Ma J."/>
        </authorList>
    </citation>
    <scope>NUCLEOTIDE SEQUENCE [LARGE SCALE GENOMIC DNA]</scope>
    <source>
        <strain evidence="3">JCM 31037</strain>
    </source>
</reference>
<name>A0ABW3YDL6_9ACTN</name>
<evidence type="ECO:0000256" key="1">
    <source>
        <dbReference type="SAM" id="MobiDB-lite"/>
    </source>
</evidence>
<feature type="non-terminal residue" evidence="2">
    <location>
        <position position="76"/>
    </location>
</feature>
<organism evidence="2 3">
    <name type="scientific">Micromonospora sonneratiae</name>
    <dbReference type="NCBI Taxonomy" id="1184706"/>
    <lineage>
        <taxon>Bacteria</taxon>
        <taxon>Bacillati</taxon>
        <taxon>Actinomycetota</taxon>
        <taxon>Actinomycetes</taxon>
        <taxon>Micromonosporales</taxon>
        <taxon>Micromonosporaceae</taxon>
        <taxon>Micromonospora</taxon>
    </lineage>
</organism>
<dbReference type="Proteomes" id="UP001597260">
    <property type="component" value="Unassembled WGS sequence"/>
</dbReference>